<dbReference type="Proteomes" id="UP001142810">
    <property type="component" value="Unassembled WGS sequence"/>
</dbReference>
<dbReference type="GO" id="GO:0016787">
    <property type="term" value="F:hydrolase activity"/>
    <property type="evidence" value="ECO:0007669"/>
    <property type="project" value="UniProtKB-KW"/>
</dbReference>
<dbReference type="PANTHER" id="PTHR23422:SF9">
    <property type="entry name" value="ZN-DEPENDENT HYDROLASE"/>
    <property type="match status" value="1"/>
</dbReference>
<keyword evidence="5" id="KW-1185">Reference proteome</keyword>
<dbReference type="PROSITE" id="PS51257">
    <property type="entry name" value="PROKAR_LIPOPROTEIN"/>
    <property type="match status" value="1"/>
</dbReference>
<dbReference type="EMBL" id="JAPFRD010000011">
    <property type="protein sequence ID" value="MCW8109406.1"/>
    <property type="molecule type" value="Genomic_DNA"/>
</dbReference>
<feature type="signal peptide" evidence="3">
    <location>
        <begin position="1"/>
        <end position="22"/>
    </location>
</feature>
<name>A0ABT3P9F0_9ALTE</name>
<dbReference type="PANTHER" id="PTHR23422">
    <property type="entry name" value="DIPEPTIDYL PEPTIDASE III-RELATED"/>
    <property type="match status" value="1"/>
</dbReference>
<sequence>MKITVPFKQLTLVALIASSILAGCSDNTSSQTERKDEATSEQITQDSAHELLVDRDRLKIYHPVTLEADLSALSSNQKKMVALLIDASVIMDDLFWKQAFYQDKNEFLASIEDEEIRHFATINYGPWDRLNGDAPFLSGYADKPAGAEFYPHDMTKEELENAALDDAKGLYSVIRRDEQGNLKAVPYSEAYRAQLSKAAELLRHASELAENREFGNYLLMRAEALLSDDYQKSDMAWMDMKSNPVEVVIGPIETYEDQLFGYRTAFESYVLLKDLKWSEKLAKYAQFLPELQKGLPVAAEYKAEIPGSDADLNAYDVIYYAGHSNAGSKTIAINLPNDEQVQLEKGTRRLQLKNAMRAKFDHILQPIAEVLIAEDQRDHITFDAFFANTMFHEVAHGLGIKNTLSGTGTVRAALKEHASALEEGKADILGLYMVQSLLEKGEITEGTLEDYYVTFMAGIFRSVRFGASSAHGKANMIRFNVFAEMGAFEKDENGLYSVNMEKMDTAIKTLSETILTLQGDGDYEGVSKLVEEKGVIKPQLAKDLAKLEKANIPVDIHFEQGKEVLGLQ</sequence>
<accession>A0ABT3P9F0</accession>
<comment type="caution">
    <text evidence="4">The sequence shown here is derived from an EMBL/GenBank/DDBJ whole genome shotgun (WGS) entry which is preliminary data.</text>
</comment>
<dbReference type="InterPro" id="IPR039461">
    <property type="entry name" value="Peptidase_M49"/>
</dbReference>
<dbReference type="RefSeq" id="WP_265618167.1">
    <property type="nucleotide sequence ID" value="NZ_JAPFRD010000011.1"/>
</dbReference>
<keyword evidence="3" id="KW-0732">Signal</keyword>
<keyword evidence="2 4" id="KW-0378">Hydrolase</keyword>
<keyword evidence="1" id="KW-0479">Metal-binding</keyword>
<evidence type="ECO:0000313" key="5">
    <source>
        <dbReference type="Proteomes" id="UP001142810"/>
    </source>
</evidence>
<organism evidence="4 5">
    <name type="scientific">Alteromonas aquimaris</name>
    <dbReference type="NCBI Taxonomy" id="2998417"/>
    <lineage>
        <taxon>Bacteria</taxon>
        <taxon>Pseudomonadati</taxon>
        <taxon>Pseudomonadota</taxon>
        <taxon>Gammaproteobacteria</taxon>
        <taxon>Alteromonadales</taxon>
        <taxon>Alteromonadaceae</taxon>
        <taxon>Alteromonas/Salinimonas group</taxon>
        <taxon>Alteromonas</taxon>
    </lineage>
</organism>
<reference evidence="4" key="1">
    <citation type="submission" date="2022-11" db="EMBL/GenBank/DDBJ databases">
        <title>Alteromonas sp. nov., isolated from sea water of the Qingdao.</title>
        <authorList>
            <person name="Wang Q."/>
        </authorList>
    </citation>
    <scope>NUCLEOTIDE SEQUENCE</scope>
    <source>
        <strain evidence="4">ASW11-7</strain>
    </source>
</reference>
<evidence type="ECO:0000256" key="3">
    <source>
        <dbReference type="SAM" id="SignalP"/>
    </source>
</evidence>
<evidence type="ECO:0000256" key="2">
    <source>
        <dbReference type="ARBA" id="ARBA00022801"/>
    </source>
</evidence>
<gene>
    <name evidence="4" type="ORF">OPS25_12925</name>
</gene>
<feature type="chain" id="PRO_5045917151" evidence="3">
    <location>
        <begin position="23"/>
        <end position="568"/>
    </location>
</feature>
<dbReference type="Pfam" id="PF03571">
    <property type="entry name" value="Peptidase_M49"/>
    <property type="match status" value="1"/>
</dbReference>
<evidence type="ECO:0000313" key="4">
    <source>
        <dbReference type="EMBL" id="MCW8109406.1"/>
    </source>
</evidence>
<evidence type="ECO:0000256" key="1">
    <source>
        <dbReference type="ARBA" id="ARBA00022723"/>
    </source>
</evidence>
<dbReference type="Gene3D" id="3.30.540.30">
    <property type="match status" value="1"/>
</dbReference>
<proteinExistence type="predicted"/>
<protein>
    <submittedName>
        <fullName evidence="4">Zn-dependent hydrolase</fullName>
    </submittedName>
</protein>